<evidence type="ECO:0000313" key="2">
    <source>
        <dbReference type="Proteomes" id="UP001569154"/>
    </source>
</evidence>
<comment type="caution">
    <text evidence="1">The sequence shown here is derived from an EMBL/GenBank/DDBJ whole genome shotgun (WGS) entry which is preliminary data.</text>
</comment>
<accession>A0ABV4L2F2</accession>
<gene>
    <name evidence="1" type="ORF">ACED35_12315</name>
</gene>
<keyword evidence="2" id="KW-1185">Reference proteome</keyword>
<name>A0ABV4L2F2_9GAMM</name>
<dbReference type="RefSeq" id="WP_131800309.1">
    <property type="nucleotide sequence ID" value="NZ_AJYG02000047.1"/>
</dbReference>
<evidence type="ECO:0000313" key="1">
    <source>
        <dbReference type="EMBL" id="MEZ8081903.1"/>
    </source>
</evidence>
<proteinExistence type="predicted"/>
<dbReference type="EMBL" id="JBGONM010000026">
    <property type="protein sequence ID" value="MEZ8081903.1"/>
    <property type="molecule type" value="Genomic_DNA"/>
</dbReference>
<reference evidence="1 2" key="1">
    <citation type="submission" date="2024-06" db="EMBL/GenBank/DDBJ databases">
        <authorList>
            <person name="Steensen K."/>
            <person name="Seneca J."/>
            <person name="Bartlau N."/>
            <person name="Yu A.X."/>
            <person name="Polz M.F."/>
        </authorList>
    </citation>
    <scope>NUCLEOTIDE SEQUENCE [LARGE SCALE GENOMIC DNA]</scope>
    <source>
        <strain evidence="1 2">1F260</strain>
    </source>
</reference>
<organism evidence="1 2">
    <name type="scientific">Enterovibrio norvegicus</name>
    <dbReference type="NCBI Taxonomy" id="188144"/>
    <lineage>
        <taxon>Bacteria</taxon>
        <taxon>Pseudomonadati</taxon>
        <taxon>Pseudomonadota</taxon>
        <taxon>Gammaproteobacteria</taxon>
        <taxon>Vibrionales</taxon>
        <taxon>Vibrionaceae</taxon>
        <taxon>Enterovibrio</taxon>
    </lineage>
</organism>
<sequence>MNYLKKTIKYLVAFFILIVAIKVADNSERPNITLSDTDKITLCKSYIANIFHRQPSVYSHYKTDEEGLIYVRFIRPNDGTLWVNRCKITSENMLWSTYLKDDKKWGRWRVEDKANLTEYEPNRAEYEIIKWDLKVKVNL</sequence>
<dbReference type="Proteomes" id="UP001569154">
    <property type="component" value="Unassembled WGS sequence"/>
</dbReference>
<protein>
    <submittedName>
        <fullName evidence="1">Uncharacterized protein</fullName>
    </submittedName>
</protein>